<dbReference type="PANTHER" id="PTHR30027:SF3">
    <property type="entry name" value="16S RRNA (URACIL(1498)-N(3))-METHYLTRANSFERASE"/>
    <property type="match status" value="1"/>
</dbReference>
<dbReference type="InterPro" id="IPR029028">
    <property type="entry name" value="Alpha/beta_knot_MTases"/>
</dbReference>
<dbReference type="Gene3D" id="3.40.1280.10">
    <property type="match status" value="1"/>
</dbReference>
<evidence type="ECO:0000256" key="4">
    <source>
        <dbReference type="ARBA" id="ARBA00022552"/>
    </source>
</evidence>
<proteinExistence type="inferred from homology"/>
<evidence type="ECO:0000313" key="13">
    <source>
        <dbReference type="EMBL" id="MEX6688595.1"/>
    </source>
</evidence>
<evidence type="ECO:0000259" key="12">
    <source>
        <dbReference type="Pfam" id="PF20260"/>
    </source>
</evidence>
<evidence type="ECO:0000256" key="7">
    <source>
        <dbReference type="ARBA" id="ARBA00022691"/>
    </source>
</evidence>
<dbReference type="Gene3D" id="2.40.240.20">
    <property type="entry name" value="Hypothetical PUA domain-like, domain 1"/>
    <property type="match status" value="1"/>
</dbReference>
<evidence type="ECO:0000256" key="5">
    <source>
        <dbReference type="ARBA" id="ARBA00022603"/>
    </source>
</evidence>
<evidence type="ECO:0000256" key="3">
    <source>
        <dbReference type="ARBA" id="ARBA00022490"/>
    </source>
</evidence>
<dbReference type="InterPro" id="IPR029026">
    <property type="entry name" value="tRNA_m1G_MTases_N"/>
</dbReference>
<feature type="domain" description="Ribosomal RNA small subunit methyltransferase E methyltransferase" evidence="11">
    <location>
        <begin position="76"/>
        <end position="230"/>
    </location>
</feature>
<dbReference type="Pfam" id="PF20260">
    <property type="entry name" value="PUA_4"/>
    <property type="match status" value="1"/>
</dbReference>
<dbReference type="InterPro" id="IPR006700">
    <property type="entry name" value="RsmE"/>
</dbReference>
<dbReference type="GO" id="GO:0008168">
    <property type="term" value="F:methyltransferase activity"/>
    <property type="evidence" value="ECO:0007669"/>
    <property type="project" value="UniProtKB-KW"/>
</dbReference>
<dbReference type="NCBIfam" id="TIGR00046">
    <property type="entry name" value="RsmE family RNA methyltransferase"/>
    <property type="match status" value="1"/>
</dbReference>
<comment type="function">
    <text evidence="8 10">Specifically methylates the N3 position of the uracil ring of uridine 1498 (m3U1498) in 16S rRNA. Acts on the fully assembled 30S ribosomal subunit.</text>
</comment>
<dbReference type="PANTHER" id="PTHR30027">
    <property type="entry name" value="RIBOSOMAL RNA SMALL SUBUNIT METHYLTRANSFERASE E"/>
    <property type="match status" value="1"/>
</dbReference>
<dbReference type="RefSeq" id="WP_369330004.1">
    <property type="nucleotide sequence ID" value="NZ_JAULBC010000004.1"/>
</dbReference>
<reference evidence="13 14" key="1">
    <citation type="submission" date="2023-07" db="EMBL/GenBank/DDBJ databases">
        <authorList>
            <person name="Lian W.-H."/>
        </authorList>
    </citation>
    <scope>NUCLEOTIDE SEQUENCE [LARGE SCALE GENOMIC DNA]</scope>
    <source>
        <strain evidence="13 14">SYSU DXS3180</strain>
    </source>
</reference>
<evidence type="ECO:0000256" key="1">
    <source>
        <dbReference type="ARBA" id="ARBA00004496"/>
    </source>
</evidence>
<dbReference type="EC" id="2.1.1.193" evidence="10"/>
<keyword evidence="14" id="KW-1185">Reference proteome</keyword>
<protein>
    <recommendedName>
        <fullName evidence="10">Ribosomal RNA small subunit methyltransferase E</fullName>
        <ecNumber evidence="10">2.1.1.193</ecNumber>
    </recommendedName>
</protein>
<dbReference type="SUPFAM" id="SSF88697">
    <property type="entry name" value="PUA domain-like"/>
    <property type="match status" value="1"/>
</dbReference>
<dbReference type="GO" id="GO:0032259">
    <property type="term" value="P:methylation"/>
    <property type="evidence" value="ECO:0007669"/>
    <property type="project" value="UniProtKB-KW"/>
</dbReference>
<dbReference type="PIRSF" id="PIRSF015601">
    <property type="entry name" value="MTase_slr0722"/>
    <property type="match status" value="1"/>
</dbReference>
<accession>A0ABV3ZGB0</accession>
<keyword evidence="6 10" id="KW-0808">Transferase</keyword>
<evidence type="ECO:0000256" key="10">
    <source>
        <dbReference type="PIRNR" id="PIRNR015601"/>
    </source>
</evidence>
<name>A0ABV3ZGB0_9BACT</name>
<dbReference type="InterPro" id="IPR046886">
    <property type="entry name" value="RsmE_MTase_dom"/>
</dbReference>
<comment type="caution">
    <text evidence="13">The sequence shown here is derived from an EMBL/GenBank/DDBJ whole genome shotgun (WGS) entry which is preliminary data.</text>
</comment>
<dbReference type="InterPro" id="IPR015947">
    <property type="entry name" value="PUA-like_sf"/>
</dbReference>
<evidence type="ECO:0000259" key="11">
    <source>
        <dbReference type="Pfam" id="PF04452"/>
    </source>
</evidence>
<feature type="domain" description="Ribosomal RNA small subunit methyltransferase E PUA-like" evidence="12">
    <location>
        <begin position="20"/>
        <end position="65"/>
    </location>
</feature>
<comment type="similarity">
    <text evidence="2 10">Belongs to the RNA methyltransferase RsmE family.</text>
</comment>
<keyword evidence="4 10" id="KW-0698">rRNA processing</keyword>
<sequence length="233" mass="26452">MALPYFYEPSIQVSNHTFTLSEETSKHCIQVLRMREQEGLKLTDGKGNAYTAVITHADKKHTTVAIQEMLVEPPPQKKLCVGISLLKNASRFEWFLEKATEIGVTEIYPLLCKRTERQHFRHDRLNGILIAAMLQSQQVWLPVMHEPLKYADALNQMNHSSQLIAHCEEGKKEHIRDLSLSEDMCMLIGPEGDFSSEEIALAQQRNYIPVTLGNTRLRTETAAIVAVTLLINN</sequence>
<evidence type="ECO:0000256" key="9">
    <source>
        <dbReference type="ARBA" id="ARBA00047944"/>
    </source>
</evidence>
<evidence type="ECO:0000256" key="6">
    <source>
        <dbReference type="ARBA" id="ARBA00022679"/>
    </source>
</evidence>
<organism evidence="13 14">
    <name type="scientific">Danxiaibacter flavus</name>
    <dbReference type="NCBI Taxonomy" id="3049108"/>
    <lineage>
        <taxon>Bacteria</taxon>
        <taxon>Pseudomonadati</taxon>
        <taxon>Bacteroidota</taxon>
        <taxon>Chitinophagia</taxon>
        <taxon>Chitinophagales</taxon>
        <taxon>Chitinophagaceae</taxon>
        <taxon>Danxiaibacter</taxon>
    </lineage>
</organism>
<evidence type="ECO:0000256" key="8">
    <source>
        <dbReference type="ARBA" id="ARBA00025699"/>
    </source>
</evidence>
<comment type="subcellular location">
    <subcellularLocation>
        <location evidence="1 10">Cytoplasm</location>
    </subcellularLocation>
</comment>
<dbReference type="Proteomes" id="UP001560573">
    <property type="component" value="Unassembled WGS sequence"/>
</dbReference>
<dbReference type="SUPFAM" id="SSF75217">
    <property type="entry name" value="alpha/beta knot"/>
    <property type="match status" value="1"/>
</dbReference>
<keyword evidence="5 10" id="KW-0489">Methyltransferase</keyword>
<comment type="catalytic activity">
    <reaction evidence="9 10">
        <text>uridine(1498) in 16S rRNA + S-adenosyl-L-methionine = N(3)-methyluridine(1498) in 16S rRNA + S-adenosyl-L-homocysteine + H(+)</text>
        <dbReference type="Rhea" id="RHEA:42920"/>
        <dbReference type="Rhea" id="RHEA-COMP:10283"/>
        <dbReference type="Rhea" id="RHEA-COMP:10284"/>
        <dbReference type="ChEBI" id="CHEBI:15378"/>
        <dbReference type="ChEBI" id="CHEBI:57856"/>
        <dbReference type="ChEBI" id="CHEBI:59789"/>
        <dbReference type="ChEBI" id="CHEBI:65315"/>
        <dbReference type="ChEBI" id="CHEBI:74502"/>
        <dbReference type="EC" id="2.1.1.193"/>
    </reaction>
</comment>
<evidence type="ECO:0000256" key="2">
    <source>
        <dbReference type="ARBA" id="ARBA00005528"/>
    </source>
</evidence>
<keyword evidence="7 10" id="KW-0949">S-adenosyl-L-methionine</keyword>
<dbReference type="InterPro" id="IPR046887">
    <property type="entry name" value="RsmE_PUA-like"/>
</dbReference>
<gene>
    <name evidence="13" type="ORF">QTN47_13865</name>
</gene>
<evidence type="ECO:0000313" key="14">
    <source>
        <dbReference type="Proteomes" id="UP001560573"/>
    </source>
</evidence>
<dbReference type="EMBL" id="JAULBC010000004">
    <property type="protein sequence ID" value="MEX6688595.1"/>
    <property type="molecule type" value="Genomic_DNA"/>
</dbReference>
<dbReference type="Pfam" id="PF04452">
    <property type="entry name" value="Methyltrans_RNA"/>
    <property type="match status" value="1"/>
</dbReference>
<keyword evidence="3 10" id="KW-0963">Cytoplasm</keyword>
<dbReference type="CDD" id="cd18084">
    <property type="entry name" value="RsmE-like"/>
    <property type="match status" value="1"/>
</dbReference>